<dbReference type="Pfam" id="PF13561">
    <property type="entry name" value="adh_short_C2"/>
    <property type="match status" value="1"/>
</dbReference>
<evidence type="ECO:0000313" key="3">
    <source>
        <dbReference type="EMBL" id="SJN45175.1"/>
    </source>
</evidence>
<dbReference type="GO" id="GO:0004316">
    <property type="term" value="F:3-oxoacyl-[acyl-carrier-protein] reductase (NADPH) activity"/>
    <property type="evidence" value="ECO:0007669"/>
    <property type="project" value="UniProtKB-EC"/>
</dbReference>
<sequence length="248" mass="26491">MSAVLITGVGRRRGIGAAIARRLADDGWSLALGYHADYDQRVMHEPSDVELLADELRATGSTVTLVPGDLSDPAVPATVVEQAHRRLGVLDALVMSHCESVDSDYFSTTVDSFDRHYAVNVRAPWLLTRAFAEKAAPDGGVVLALTSDHVAFNLPYGVTKGALDRLVIAGATELADRHIRCNVINPGPIDTGWMDDETRATLGGMTPGGKLGGPETTANLVAWLLSEQGSWINGQRLFSDGGFNPTRV</sequence>
<dbReference type="RefSeq" id="WP_094766076.1">
    <property type="nucleotide sequence ID" value="NZ_FUKQ01000063.1"/>
</dbReference>
<protein>
    <submittedName>
        <fullName evidence="3">3-oxoacyl-[acyl-carrier protein] reductase</fullName>
        <ecNumber evidence="3">1.1.1.100</ecNumber>
    </submittedName>
</protein>
<dbReference type="Gene3D" id="3.40.50.720">
    <property type="entry name" value="NAD(P)-binding Rossmann-like Domain"/>
    <property type="match status" value="1"/>
</dbReference>
<dbReference type="PROSITE" id="PS00061">
    <property type="entry name" value="ADH_SHORT"/>
    <property type="match status" value="1"/>
</dbReference>
<keyword evidence="2 3" id="KW-0560">Oxidoreductase</keyword>
<dbReference type="STRING" id="1255658.FM114_15675"/>
<evidence type="ECO:0000256" key="2">
    <source>
        <dbReference type="ARBA" id="ARBA00023002"/>
    </source>
</evidence>
<dbReference type="EC" id="1.1.1.100" evidence="3"/>
<dbReference type="Proteomes" id="UP000188342">
    <property type="component" value="Unassembled WGS sequence"/>
</dbReference>
<dbReference type="PRINTS" id="PR00081">
    <property type="entry name" value="GDHRDH"/>
</dbReference>
<evidence type="ECO:0000256" key="1">
    <source>
        <dbReference type="ARBA" id="ARBA00006484"/>
    </source>
</evidence>
<dbReference type="AlphaFoldDB" id="A0A1R4KLU0"/>
<dbReference type="InterPro" id="IPR036291">
    <property type="entry name" value="NAD(P)-bd_dom_sf"/>
</dbReference>
<keyword evidence="4" id="KW-1185">Reference proteome</keyword>
<dbReference type="InterPro" id="IPR002347">
    <property type="entry name" value="SDR_fam"/>
</dbReference>
<gene>
    <name evidence="3" type="ORF">FM114_15675</name>
</gene>
<dbReference type="CDD" id="cd05233">
    <property type="entry name" value="SDR_c"/>
    <property type="match status" value="1"/>
</dbReference>
<proteinExistence type="inferred from homology"/>
<name>A0A1R4KLU0_9ACTN</name>
<reference evidence="3 4" key="1">
    <citation type="submission" date="2017-02" db="EMBL/GenBank/DDBJ databases">
        <authorList>
            <person name="Peterson S.W."/>
        </authorList>
    </citation>
    <scope>NUCLEOTIDE SEQUENCE [LARGE SCALE GENOMIC DNA]</scope>
    <source>
        <strain evidence="3 4">LSP_Lj1</strain>
    </source>
</reference>
<dbReference type="PANTHER" id="PTHR43639:SF1">
    <property type="entry name" value="SHORT-CHAIN DEHYDROGENASE_REDUCTASE FAMILY PROTEIN"/>
    <property type="match status" value="1"/>
</dbReference>
<dbReference type="EMBL" id="FUKQ01000063">
    <property type="protein sequence ID" value="SJN45175.1"/>
    <property type="molecule type" value="Genomic_DNA"/>
</dbReference>
<organism evidence="3 4">
    <name type="scientific">Luteococcus japonicus LSP_Lj1</name>
    <dbReference type="NCBI Taxonomy" id="1255658"/>
    <lineage>
        <taxon>Bacteria</taxon>
        <taxon>Bacillati</taxon>
        <taxon>Actinomycetota</taxon>
        <taxon>Actinomycetes</taxon>
        <taxon>Propionibacteriales</taxon>
        <taxon>Propionibacteriaceae</taxon>
        <taxon>Luteococcus</taxon>
    </lineage>
</organism>
<accession>A0A1R4KLU0</accession>
<dbReference type="InterPro" id="IPR020904">
    <property type="entry name" value="Sc_DH/Rdtase_CS"/>
</dbReference>
<comment type="similarity">
    <text evidence="1">Belongs to the short-chain dehydrogenases/reductases (SDR) family.</text>
</comment>
<dbReference type="SUPFAM" id="SSF51735">
    <property type="entry name" value="NAD(P)-binding Rossmann-fold domains"/>
    <property type="match status" value="1"/>
</dbReference>
<dbReference type="OrthoDB" id="9803333at2"/>
<dbReference type="PANTHER" id="PTHR43639">
    <property type="entry name" value="OXIDOREDUCTASE, SHORT-CHAIN DEHYDROGENASE/REDUCTASE FAMILY (AFU_ORTHOLOGUE AFUA_5G02870)"/>
    <property type="match status" value="1"/>
</dbReference>
<evidence type="ECO:0000313" key="4">
    <source>
        <dbReference type="Proteomes" id="UP000188342"/>
    </source>
</evidence>